<evidence type="ECO:0000313" key="2">
    <source>
        <dbReference type="EMBL" id="ABC75571.1"/>
    </source>
</evidence>
<proteinExistence type="evidence at transcript level"/>
<sequence length="124" mass="14095">HTHTRYSVSSLNTTHTHTHTRTHRRNVPAQRLLYSYLPAMLLGHTTSGMENVLALQRSALTTTANTGMTRDMGTTEPGASVLELNTSDQMEKTKKNVSQMKLNNNFNRVLIIQPCRQHYLINNY</sequence>
<dbReference type="AlphaFoldDB" id="Q2I174"/>
<dbReference type="EMBL" id="DQ353780">
    <property type="protein sequence ID" value="ABC75571.1"/>
    <property type="molecule type" value="mRNA"/>
</dbReference>
<reference evidence="2" key="1">
    <citation type="submission" date="2006-01" db="EMBL/GenBank/DDBJ databases">
        <title>Channel catfish gene expression after Edwardsiella ictaluri infection.</title>
        <authorList>
            <person name="Yeh H.-Y."/>
            <person name="Klesius P.H."/>
        </authorList>
    </citation>
    <scope>NUCLEOTIDE SEQUENCE</scope>
    <source>
        <strain evidence="2">ATCC CRL-2772</strain>
        <tissue evidence="2">Ovary</tissue>
    </source>
</reference>
<accession>Q2I174</accession>
<evidence type="ECO:0000256" key="1">
    <source>
        <dbReference type="SAM" id="MobiDB-lite"/>
    </source>
</evidence>
<feature type="compositionally biased region" description="Polar residues" evidence="1">
    <location>
        <begin position="1"/>
        <end position="12"/>
    </location>
</feature>
<feature type="non-terminal residue" evidence="2">
    <location>
        <position position="1"/>
    </location>
</feature>
<feature type="region of interest" description="Disordered" evidence="1">
    <location>
        <begin position="1"/>
        <end position="24"/>
    </location>
</feature>
<name>Q2I174_ICTPU</name>
<organism evidence="2">
    <name type="scientific">Ictalurus punctatus</name>
    <name type="common">Channel catfish</name>
    <name type="synonym">Silurus punctatus</name>
    <dbReference type="NCBI Taxonomy" id="7998"/>
    <lineage>
        <taxon>Eukaryota</taxon>
        <taxon>Metazoa</taxon>
        <taxon>Chordata</taxon>
        <taxon>Craniata</taxon>
        <taxon>Vertebrata</taxon>
        <taxon>Euteleostomi</taxon>
        <taxon>Actinopterygii</taxon>
        <taxon>Neopterygii</taxon>
        <taxon>Teleostei</taxon>
        <taxon>Ostariophysi</taxon>
        <taxon>Siluriformes</taxon>
        <taxon>Ictaluridae</taxon>
        <taxon>Ictalurus</taxon>
    </lineage>
</organism>
<protein>
    <submittedName>
        <fullName evidence="2">Uncharacterized protein</fullName>
    </submittedName>
</protein>